<dbReference type="Proteomes" id="UP000647172">
    <property type="component" value="Unassembled WGS sequence"/>
</dbReference>
<dbReference type="InterPro" id="IPR000801">
    <property type="entry name" value="Esterase-like"/>
</dbReference>
<proteinExistence type="predicted"/>
<protein>
    <submittedName>
        <fullName evidence="1">Esterase</fullName>
    </submittedName>
</protein>
<gene>
    <name evidence="1" type="ORF">Ani05nite_12020</name>
</gene>
<organism evidence="1 2">
    <name type="scientific">Actinoplanes nipponensis</name>
    <dbReference type="NCBI Taxonomy" id="135950"/>
    <lineage>
        <taxon>Bacteria</taxon>
        <taxon>Bacillati</taxon>
        <taxon>Actinomycetota</taxon>
        <taxon>Actinomycetes</taxon>
        <taxon>Micromonosporales</taxon>
        <taxon>Micromonosporaceae</taxon>
        <taxon>Actinoplanes</taxon>
    </lineage>
</organism>
<dbReference type="AlphaFoldDB" id="A0A919JBJ0"/>
<comment type="caution">
    <text evidence="1">The sequence shown here is derived from an EMBL/GenBank/DDBJ whole genome shotgun (WGS) entry which is preliminary data.</text>
</comment>
<name>A0A919JBJ0_9ACTN</name>
<keyword evidence="2" id="KW-1185">Reference proteome</keyword>
<sequence>MATPRAGNIDAVRHYSVKLDSPTSNASGTVAVYGHYGRPVLVFPTELGQAWEFAEHGMVAAVEDLIEAGRVKLYCADSFDAATWSADYLPLEERARRHASYESWIVDAVVPHVRADSGEAAEIATAGCSMGAFHALNFALKRADLFPLALCFSGNYEPAAWRSWGERGDAVYFNSPVDYVANLHGEHLEWLRSRVSALLVCGQGQWEDTTGALASTRRMAQLLGARGLRHELDLWGPDVPHDWPSWRAQFAHHLSRFC</sequence>
<evidence type="ECO:0000313" key="2">
    <source>
        <dbReference type="Proteomes" id="UP000647172"/>
    </source>
</evidence>
<reference evidence="1" key="1">
    <citation type="submission" date="2021-01" db="EMBL/GenBank/DDBJ databases">
        <title>Whole genome shotgun sequence of Actinoplanes nipponensis NBRC 14063.</title>
        <authorList>
            <person name="Komaki H."/>
            <person name="Tamura T."/>
        </authorList>
    </citation>
    <scope>NUCLEOTIDE SEQUENCE</scope>
    <source>
        <strain evidence="1">NBRC 14063</strain>
    </source>
</reference>
<evidence type="ECO:0000313" key="1">
    <source>
        <dbReference type="EMBL" id="GIE47668.1"/>
    </source>
</evidence>
<dbReference type="PANTHER" id="PTHR48098:SF3">
    <property type="entry name" value="IRON(III) ENTEROBACTIN ESTERASE"/>
    <property type="match status" value="1"/>
</dbReference>
<dbReference type="Pfam" id="PF00756">
    <property type="entry name" value="Esterase"/>
    <property type="match status" value="1"/>
</dbReference>
<dbReference type="InterPro" id="IPR029058">
    <property type="entry name" value="AB_hydrolase_fold"/>
</dbReference>
<dbReference type="InterPro" id="IPR050583">
    <property type="entry name" value="Mycobacterial_A85_antigen"/>
</dbReference>
<dbReference type="PANTHER" id="PTHR48098">
    <property type="entry name" value="ENTEROCHELIN ESTERASE-RELATED"/>
    <property type="match status" value="1"/>
</dbReference>
<dbReference type="EMBL" id="BOMQ01000016">
    <property type="protein sequence ID" value="GIE47668.1"/>
    <property type="molecule type" value="Genomic_DNA"/>
</dbReference>
<dbReference type="Gene3D" id="3.40.50.1820">
    <property type="entry name" value="alpha/beta hydrolase"/>
    <property type="match status" value="1"/>
</dbReference>
<dbReference type="SUPFAM" id="SSF53474">
    <property type="entry name" value="alpha/beta-Hydrolases"/>
    <property type="match status" value="1"/>
</dbReference>
<accession>A0A919JBJ0</accession>